<dbReference type="SUPFAM" id="SSF53448">
    <property type="entry name" value="Nucleotide-diphospho-sugar transferases"/>
    <property type="match status" value="1"/>
</dbReference>
<dbReference type="CAZy" id="GT8">
    <property type="family name" value="Glycosyltransferase Family 8"/>
</dbReference>
<accession>E5B5L4</accession>
<reference evidence="1" key="1">
    <citation type="journal article" date="2011" name="J. Bacteriol.">
        <title>Genome Sequence of an Erwinia amylovora Strain with Pathogenicity Restricted to Rubus Plants.</title>
        <authorList>
            <person name="Powney R."/>
            <person name="Smits T.H."/>
            <person name="Sawbridge T."/>
            <person name="Frey B."/>
            <person name="Blom J."/>
            <person name="Frey J.E."/>
            <person name="Plummer K.M."/>
            <person name="Beer S.V."/>
            <person name="Luck J."/>
            <person name="Duffy B."/>
            <person name="Rodoni B."/>
        </authorList>
    </citation>
    <scope>NUCLEOTIDE SEQUENCE</scope>
    <source>
        <strain evidence="1">ATCC BAA-2158</strain>
    </source>
</reference>
<keyword evidence="1" id="KW-0328">Glycosyltransferase</keyword>
<name>E5B5L4_ERWAM</name>
<dbReference type="InterPro" id="IPR029044">
    <property type="entry name" value="Nucleotide-diphossugar_trans"/>
</dbReference>
<keyword evidence="1" id="KW-0808">Transferase</keyword>
<proteinExistence type="predicted"/>
<dbReference type="AlphaFoldDB" id="E5B5L4"/>
<dbReference type="Pfam" id="PF01501">
    <property type="entry name" value="Glyco_transf_8"/>
    <property type="match status" value="1"/>
</dbReference>
<dbReference type="EC" id="2.4.1.-" evidence="1"/>
<sequence>MGDNLVAAVQDIVMEGFVKFGNIAESDDGIQTAGEYLKSKLALSKPEEYFQGGIMVFNIEAMNKENIFSRLMSELKGQSFWFLDQDIMNKVFHGRVHFLPLEWNVYHGNGHTDTFYPNLKFSTYSRYLKARKNPKMIHFAGENKPWHTDKVDYYDNFIKNIQGTPWELEVYSKLIRLSAPASTIHTKNIEMGLLQTKIKRKLLPYLDRIAPRGTKRRSDIARLYYKIRRSILG</sequence>
<dbReference type="Gene3D" id="3.90.550.10">
    <property type="entry name" value="Spore Coat Polysaccharide Biosynthesis Protein SpsA, Chain A"/>
    <property type="match status" value="1"/>
</dbReference>
<dbReference type="InterPro" id="IPR002495">
    <property type="entry name" value="Glyco_trans_8"/>
</dbReference>
<gene>
    <name evidence="1" type="primary">epsF1</name>
    <name evidence="1" type="ORF">EAIL5_2290</name>
</gene>
<dbReference type="GO" id="GO:0016757">
    <property type="term" value="F:glycosyltransferase activity"/>
    <property type="evidence" value="ECO:0007669"/>
    <property type="project" value="UniProtKB-KW"/>
</dbReference>
<protein>
    <submittedName>
        <fullName evidence="1">Putative glycosyl transferase</fullName>
        <ecNumber evidence="1">2.4.1.-</ecNumber>
    </submittedName>
</protein>
<evidence type="ECO:0000313" key="1">
    <source>
        <dbReference type="EMBL" id="CBX81110.1"/>
    </source>
</evidence>
<dbReference type="EMBL" id="FR719191">
    <property type="protein sequence ID" value="CBX81110.1"/>
    <property type="molecule type" value="Genomic_DNA"/>
</dbReference>
<organism evidence="1">
    <name type="scientific">Erwinia amylovora ATCC BAA-2158</name>
    <dbReference type="NCBI Taxonomy" id="889211"/>
    <lineage>
        <taxon>Bacteria</taxon>
        <taxon>Pseudomonadati</taxon>
        <taxon>Pseudomonadota</taxon>
        <taxon>Gammaproteobacteria</taxon>
        <taxon>Enterobacterales</taxon>
        <taxon>Erwiniaceae</taxon>
        <taxon>Erwinia</taxon>
    </lineage>
</organism>